<dbReference type="Proteomes" id="UP000241769">
    <property type="component" value="Unassembled WGS sequence"/>
</dbReference>
<evidence type="ECO:0000256" key="1">
    <source>
        <dbReference type="ARBA" id="ARBA00004680"/>
    </source>
</evidence>
<gene>
    <name evidence="11" type="ORF">PROFUN_02413</name>
</gene>
<dbReference type="GO" id="GO:0004807">
    <property type="term" value="F:triose-phosphate isomerase activity"/>
    <property type="evidence" value="ECO:0007669"/>
    <property type="project" value="UniProtKB-EC"/>
</dbReference>
<dbReference type="STRING" id="1890364.A0A2P6NUS1"/>
<dbReference type="Gene3D" id="2.60.40.640">
    <property type="match status" value="2"/>
</dbReference>
<dbReference type="FunFam" id="3.20.20.70:FF:000020">
    <property type="entry name" value="Triosephosphate isomerase"/>
    <property type="match status" value="1"/>
</dbReference>
<dbReference type="Pfam" id="PF00121">
    <property type="entry name" value="TIM"/>
    <property type="match status" value="1"/>
</dbReference>
<evidence type="ECO:0000256" key="6">
    <source>
        <dbReference type="ARBA" id="ARBA00022432"/>
    </source>
</evidence>
<dbReference type="GO" id="GO:0019563">
    <property type="term" value="P:glycerol catabolic process"/>
    <property type="evidence" value="ECO:0007669"/>
    <property type="project" value="TreeGrafter"/>
</dbReference>
<evidence type="ECO:0000256" key="4">
    <source>
        <dbReference type="ARBA" id="ARBA00011738"/>
    </source>
</evidence>
<dbReference type="PROSITE" id="PS00171">
    <property type="entry name" value="TIM_1"/>
    <property type="match status" value="1"/>
</dbReference>
<evidence type="ECO:0000313" key="11">
    <source>
        <dbReference type="EMBL" id="PRP87713.1"/>
    </source>
</evidence>
<evidence type="ECO:0000259" key="10">
    <source>
        <dbReference type="SMART" id="SM01017"/>
    </source>
</evidence>
<dbReference type="CDD" id="cd00311">
    <property type="entry name" value="TIM"/>
    <property type="match status" value="1"/>
</dbReference>
<dbReference type="InterPro" id="IPR000652">
    <property type="entry name" value="Triosephosphate_isomerase"/>
</dbReference>
<reference evidence="11 12" key="1">
    <citation type="journal article" date="2018" name="Genome Biol. Evol.">
        <title>Multiple Roots of Fruiting Body Formation in Amoebozoa.</title>
        <authorList>
            <person name="Hillmann F."/>
            <person name="Forbes G."/>
            <person name="Novohradska S."/>
            <person name="Ferling I."/>
            <person name="Riege K."/>
            <person name="Groth M."/>
            <person name="Westermann M."/>
            <person name="Marz M."/>
            <person name="Spaller T."/>
            <person name="Winckler T."/>
            <person name="Schaap P."/>
            <person name="Glockner G."/>
        </authorList>
    </citation>
    <scope>NUCLEOTIDE SEQUENCE [LARGE SCALE GENOMIC DNA]</scope>
    <source>
        <strain evidence="11 12">Jena</strain>
    </source>
</reference>
<dbReference type="InterPro" id="IPR011022">
    <property type="entry name" value="Arrestin_C-like"/>
</dbReference>
<dbReference type="PANTHER" id="PTHR21139">
    <property type="entry name" value="TRIOSEPHOSPHATE ISOMERASE"/>
    <property type="match status" value="1"/>
</dbReference>
<dbReference type="Pfam" id="PF02752">
    <property type="entry name" value="Arrestin_C"/>
    <property type="match status" value="1"/>
</dbReference>
<dbReference type="InterPro" id="IPR020861">
    <property type="entry name" value="Triosephosphate_isomerase_AS"/>
</dbReference>
<comment type="similarity">
    <text evidence="3">Belongs to the triosephosphate isomerase family.</text>
</comment>
<dbReference type="NCBIfam" id="TIGR00419">
    <property type="entry name" value="tim"/>
    <property type="match status" value="1"/>
</dbReference>
<dbReference type="GO" id="GO:0006094">
    <property type="term" value="P:gluconeogenesis"/>
    <property type="evidence" value="ECO:0007669"/>
    <property type="project" value="UniProtKB-KW"/>
</dbReference>
<dbReference type="InterPro" id="IPR014756">
    <property type="entry name" value="Ig_E-set"/>
</dbReference>
<dbReference type="OrthoDB" id="6715177at2759"/>
<dbReference type="InterPro" id="IPR014752">
    <property type="entry name" value="Arrestin-like_C"/>
</dbReference>
<keyword evidence="7" id="KW-0324">Glycolysis</keyword>
<comment type="pathway">
    <text evidence="2">Carbohydrate biosynthesis; gluconeogenesis.</text>
</comment>
<dbReference type="GO" id="GO:0006096">
    <property type="term" value="P:glycolytic process"/>
    <property type="evidence" value="ECO:0007669"/>
    <property type="project" value="UniProtKB-KW"/>
</dbReference>
<protein>
    <recommendedName>
        <fullName evidence="5">triose-phosphate isomerase</fullName>
        <ecNumber evidence="5">5.3.1.1</ecNumber>
    </recommendedName>
    <alternativeName>
        <fullName evidence="9">Triose-phosphate isomerase</fullName>
    </alternativeName>
</protein>
<dbReference type="Pfam" id="PF00339">
    <property type="entry name" value="Arrestin_N"/>
    <property type="match status" value="1"/>
</dbReference>
<evidence type="ECO:0000256" key="3">
    <source>
        <dbReference type="ARBA" id="ARBA00007422"/>
    </source>
</evidence>
<dbReference type="GO" id="GO:0005829">
    <property type="term" value="C:cytosol"/>
    <property type="evidence" value="ECO:0007669"/>
    <property type="project" value="TreeGrafter"/>
</dbReference>
<dbReference type="PANTHER" id="PTHR21139:SF2">
    <property type="entry name" value="TRIOSEPHOSPHATE ISOMERASE"/>
    <property type="match status" value="1"/>
</dbReference>
<dbReference type="SMART" id="SM01017">
    <property type="entry name" value="Arrestin_C"/>
    <property type="match status" value="1"/>
</dbReference>
<evidence type="ECO:0000256" key="8">
    <source>
        <dbReference type="ARBA" id="ARBA00023235"/>
    </source>
</evidence>
<evidence type="ECO:0000256" key="7">
    <source>
        <dbReference type="ARBA" id="ARBA00023152"/>
    </source>
</evidence>
<dbReference type="EMBL" id="MDYQ01000018">
    <property type="protein sequence ID" value="PRP87713.1"/>
    <property type="molecule type" value="Genomic_DNA"/>
</dbReference>
<dbReference type="InterPro" id="IPR022896">
    <property type="entry name" value="TrioseP_Isoase_bac/euk"/>
</dbReference>
<dbReference type="Gene3D" id="3.20.20.70">
    <property type="entry name" value="Aldolase class I"/>
    <property type="match status" value="1"/>
</dbReference>
<accession>A0A2P6NUS1</accession>
<dbReference type="AlphaFoldDB" id="A0A2P6NUS1"/>
<comment type="subunit">
    <text evidence="4">Homodimer.</text>
</comment>
<dbReference type="SUPFAM" id="SSF51351">
    <property type="entry name" value="Triosephosphate isomerase (TIM)"/>
    <property type="match status" value="1"/>
</dbReference>
<dbReference type="PROSITE" id="PS51440">
    <property type="entry name" value="TIM_2"/>
    <property type="match status" value="1"/>
</dbReference>
<dbReference type="HAMAP" id="MF_00147_B">
    <property type="entry name" value="TIM_B"/>
    <property type="match status" value="1"/>
</dbReference>
<name>A0A2P6NUS1_9EUKA</name>
<feature type="domain" description="Arrestin C-terminal-like" evidence="10">
    <location>
        <begin position="254"/>
        <end position="385"/>
    </location>
</feature>
<sequence>MHPTPSGGKSISRECRVRLSWTLIWMLRVLNSFREDTLPCHLIVGIFRKSRFVATEFAPAMKNEIFVHTHKGSYVGGEVIHGTVFLCIHHSIPARSVKLILAGYEKVFFQEQKTEFYDQDDGTRGTRVVTVDRSGEHTFFKVHIDLVNYPGMNSVTSAIPRLSILGGFPMGQFQYPFSYQLPTSLPGVFRHHAHGAHGEVKCKVEYKIKAIVDIPHGKDLQCKQHIVIHEAIDRNIAPRHFIKDHTVKTLCCIPRGDIHCEAYMDKNAYQSGETAQVHVQVNNQSNVRVSHFNTKLIREIVLSTHHGHHRTIREVISSARYEGTPEQSSRSSDCPLPLVANGSWVQPSSNGKHLKARYEVLIELDIPWAPDLEIYAPVVMYAPQPVDWAQFQAPAWAAAAQVQNTVSIGGAPAPAYGGAPSTVAPQAWAAPPTETAALLSHQWMLHYKNGTVESNRKLVEELNAAKVPSKETVGHSHSQEVVVAPIAIHVDSVKKSLRPDFSVAVQNVYSEPKGAFTGEHSPHSVKDFGLEWVIIGHSERREIFKESDELVGKKTAVAISAGLKVIACIGEKEAERKSNQTEEVVFRQLAAIKAQLKEEQWSSVVVAYEPVWAIGTGLTATPEQAQEVHQAIRKWLAKEVSEKVSQDTRIIYGGSVKGSNAEELATKEDIDGFLVGGASLIPSDFITIINSASKK</sequence>
<keyword evidence="6" id="KW-0312">Gluconeogenesis</keyword>
<evidence type="ECO:0000256" key="5">
    <source>
        <dbReference type="ARBA" id="ARBA00011940"/>
    </source>
</evidence>
<evidence type="ECO:0000313" key="12">
    <source>
        <dbReference type="Proteomes" id="UP000241769"/>
    </source>
</evidence>
<comment type="caution">
    <text evidence="11">The sequence shown here is derived from an EMBL/GenBank/DDBJ whole genome shotgun (WGS) entry which is preliminary data.</text>
</comment>
<organism evidence="11 12">
    <name type="scientific">Planoprotostelium fungivorum</name>
    <dbReference type="NCBI Taxonomy" id="1890364"/>
    <lineage>
        <taxon>Eukaryota</taxon>
        <taxon>Amoebozoa</taxon>
        <taxon>Evosea</taxon>
        <taxon>Variosea</taxon>
        <taxon>Cavosteliida</taxon>
        <taxon>Cavosteliaceae</taxon>
        <taxon>Planoprotostelium</taxon>
    </lineage>
</organism>
<dbReference type="InterPro" id="IPR035990">
    <property type="entry name" value="TIM_sf"/>
</dbReference>
<dbReference type="GO" id="GO:0046166">
    <property type="term" value="P:glyceraldehyde-3-phosphate biosynthetic process"/>
    <property type="evidence" value="ECO:0007669"/>
    <property type="project" value="TreeGrafter"/>
</dbReference>
<keyword evidence="8 11" id="KW-0413">Isomerase</keyword>
<dbReference type="InParanoid" id="A0A2P6NUS1"/>
<dbReference type="InterPro" id="IPR011021">
    <property type="entry name" value="Arrestin-like_N"/>
</dbReference>
<dbReference type="EC" id="5.3.1.1" evidence="5"/>
<evidence type="ECO:0000256" key="2">
    <source>
        <dbReference type="ARBA" id="ARBA00004742"/>
    </source>
</evidence>
<evidence type="ECO:0000256" key="9">
    <source>
        <dbReference type="ARBA" id="ARBA00031906"/>
    </source>
</evidence>
<dbReference type="InterPro" id="IPR013785">
    <property type="entry name" value="Aldolase_TIM"/>
</dbReference>
<keyword evidence="12" id="KW-1185">Reference proteome</keyword>
<dbReference type="SUPFAM" id="SSF81296">
    <property type="entry name" value="E set domains"/>
    <property type="match status" value="2"/>
</dbReference>
<proteinExistence type="inferred from homology"/>
<comment type="pathway">
    <text evidence="1">Carbohydrate degradation; glycolysis; D-glyceraldehyde 3-phosphate from glycerone phosphate: step 1/1.</text>
</comment>